<dbReference type="GO" id="GO:0022857">
    <property type="term" value="F:transmembrane transporter activity"/>
    <property type="evidence" value="ECO:0007669"/>
    <property type="project" value="InterPro"/>
</dbReference>
<dbReference type="PROSITE" id="PS50850">
    <property type="entry name" value="MFS"/>
    <property type="match status" value="1"/>
</dbReference>
<feature type="transmembrane region" description="Helical" evidence="4">
    <location>
        <begin position="43"/>
        <end position="66"/>
    </location>
</feature>
<keyword evidence="7" id="KW-1185">Reference proteome</keyword>
<feature type="transmembrane region" description="Helical" evidence="4">
    <location>
        <begin position="168"/>
        <end position="184"/>
    </location>
</feature>
<feature type="transmembrane region" description="Helical" evidence="4">
    <location>
        <begin position="286"/>
        <end position="304"/>
    </location>
</feature>
<gene>
    <name evidence="6" type="ORF">DWB85_16455</name>
</gene>
<dbReference type="InterPro" id="IPR011701">
    <property type="entry name" value="MFS"/>
</dbReference>
<keyword evidence="1 4" id="KW-0812">Transmembrane</keyword>
<evidence type="ECO:0000313" key="6">
    <source>
        <dbReference type="EMBL" id="RLQ20727.1"/>
    </source>
</evidence>
<feature type="transmembrane region" description="Helical" evidence="4">
    <location>
        <begin position="134"/>
        <end position="156"/>
    </location>
</feature>
<dbReference type="EMBL" id="QRAN01000021">
    <property type="protein sequence ID" value="RLQ20727.1"/>
    <property type="molecule type" value="Genomic_DNA"/>
</dbReference>
<dbReference type="SUPFAM" id="SSF103473">
    <property type="entry name" value="MFS general substrate transporter"/>
    <property type="match status" value="1"/>
</dbReference>
<reference evidence="6 7" key="1">
    <citation type="submission" date="2018-07" db="EMBL/GenBank/DDBJ databases">
        <title>Halioglobus sp. genome submission.</title>
        <authorList>
            <person name="Ye M.-Q."/>
            <person name="Du Z.-J."/>
        </authorList>
    </citation>
    <scope>NUCLEOTIDE SEQUENCE [LARGE SCALE GENOMIC DNA]</scope>
    <source>
        <strain evidence="6 7">U0301</strain>
    </source>
</reference>
<feature type="transmembrane region" description="Helical" evidence="4">
    <location>
        <begin position="376"/>
        <end position="395"/>
    </location>
</feature>
<feature type="transmembrane region" description="Helical" evidence="4">
    <location>
        <begin position="73"/>
        <end position="89"/>
    </location>
</feature>
<feature type="transmembrane region" description="Helical" evidence="4">
    <location>
        <begin position="222"/>
        <end position="239"/>
    </location>
</feature>
<keyword evidence="2 4" id="KW-1133">Transmembrane helix</keyword>
<dbReference type="Proteomes" id="UP000265509">
    <property type="component" value="Unassembled WGS sequence"/>
</dbReference>
<comment type="caution">
    <text evidence="6">The sequence shown here is derived from an EMBL/GenBank/DDBJ whole genome shotgun (WGS) entry which is preliminary data.</text>
</comment>
<feature type="transmembrane region" description="Helical" evidence="4">
    <location>
        <begin position="12"/>
        <end position="31"/>
    </location>
</feature>
<evidence type="ECO:0000256" key="1">
    <source>
        <dbReference type="ARBA" id="ARBA00022692"/>
    </source>
</evidence>
<proteinExistence type="predicted"/>
<evidence type="ECO:0000256" key="3">
    <source>
        <dbReference type="ARBA" id="ARBA00023136"/>
    </source>
</evidence>
<feature type="transmembrane region" description="Helical" evidence="4">
    <location>
        <begin position="310"/>
        <end position="333"/>
    </location>
</feature>
<protein>
    <submittedName>
        <fullName evidence="6">MFS transporter</fullName>
    </submittedName>
</protein>
<dbReference type="InterPro" id="IPR050327">
    <property type="entry name" value="Proton-linked_MCT"/>
</dbReference>
<dbReference type="OrthoDB" id="3199327at2"/>
<evidence type="ECO:0000313" key="7">
    <source>
        <dbReference type="Proteomes" id="UP000265509"/>
    </source>
</evidence>
<dbReference type="InterPro" id="IPR036259">
    <property type="entry name" value="MFS_trans_sf"/>
</dbReference>
<dbReference type="PANTHER" id="PTHR11360:SF290">
    <property type="entry name" value="MONOCARBOXYLATE MFS PERMEASE"/>
    <property type="match status" value="1"/>
</dbReference>
<feature type="domain" description="Major facilitator superfamily (MFS) profile" evidence="5">
    <location>
        <begin position="8"/>
        <end position="400"/>
    </location>
</feature>
<evidence type="ECO:0000256" key="2">
    <source>
        <dbReference type="ARBA" id="ARBA00022989"/>
    </source>
</evidence>
<dbReference type="AlphaFoldDB" id="A0A3L7DSY4"/>
<dbReference type="InterPro" id="IPR020846">
    <property type="entry name" value="MFS_dom"/>
</dbReference>
<dbReference type="Pfam" id="PF07690">
    <property type="entry name" value="MFS_1"/>
    <property type="match status" value="1"/>
</dbReference>
<feature type="transmembrane region" description="Helical" evidence="4">
    <location>
        <begin position="95"/>
        <end position="122"/>
    </location>
</feature>
<accession>A0A3L7DSY4</accession>
<feature type="transmembrane region" description="Helical" evidence="4">
    <location>
        <begin position="259"/>
        <end position="279"/>
    </location>
</feature>
<dbReference type="PANTHER" id="PTHR11360">
    <property type="entry name" value="MONOCARBOXYLATE TRANSPORTER"/>
    <property type="match status" value="1"/>
</dbReference>
<name>A0A3L7DSY4_9GAMM</name>
<evidence type="ECO:0000256" key="4">
    <source>
        <dbReference type="SAM" id="Phobius"/>
    </source>
</evidence>
<organism evidence="6 7">
    <name type="scientific">Seongchinamella sediminis</name>
    <dbReference type="NCBI Taxonomy" id="2283635"/>
    <lineage>
        <taxon>Bacteria</taxon>
        <taxon>Pseudomonadati</taxon>
        <taxon>Pseudomonadota</taxon>
        <taxon>Gammaproteobacteria</taxon>
        <taxon>Cellvibrionales</taxon>
        <taxon>Halieaceae</taxon>
        <taxon>Seongchinamella</taxon>
    </lineage>
</organism>
<dbReference type="Gene3D" id="1.20.1250.20">
    <property type="entry name" value="MFS general substrate transporter like domains"/>
    <property type="match status" value="2"/>
</dbReference>
<feature type="transmembrane region" description="Helical" evidence="4">
    <location>
        <begin position="345"/>
        <end position="364"/>
    </location>
</feature>
<sequence length="401" mass="42311">MFYGWRIVGGSFLSQAFVIGFFTYAVSLLTQPVQESFDVSVEMVMYSLTLGTFAGLFAMPVAGVLLDKLSLRALFAAGIVLFALGLWLLGQTTTIVQYIVVFGITMALANALAGAMISSAVVSRWFIDNRGKALGIAATGTSVGGVLIPGLVTYWLPDYGWRGTLENLSIVMLLIVLPVVLWTIRSWPSEVGIELSAEGEGADADAAAAQLGLGYILRNANFWWLAVSLGPLFSTYTAILSNLTPYAKLLGHGEVSASGLIMIIAVCGLLGKLIFGVAADKVGHKVALWAAQLLQAAGLVLLALEPAYYVIVLACISLGLAAGGMLPVWGALIADLFGLQSYGRAFGLMGPIITLFVMMGFPLVGRLFDVTGSFSLGLWISAALMAVAAILLVPLRLSQES</sequence>
<evidence type="ECO:0000259" key="5">
    <source>
        <dbReference type="PROSITE" id="PS50850"/>
    </source>
</evidence>
<keyword evidence="3 4" id="KW-0472">Membrane</keyword>